<dbReference type="PIRSF" id="PIRSF021290">
    <property type="entry name" value="DUF1273"/>
    <property type="match status" value="1"/>
</dbReference>
<gene>
    <name evidence="1" type="ORF">ACFQ4P_00530</name>
</gene>
<dbReference type="PANTHER" id="PTHR38440:SF1">
    <property type="entry name" value="UPF0398 PROTEIN SPR0331"/>
    <property type="match status" value="1"/>
</dbReference>
<dbReference type="RefSeq" id="WP_203625707.1">
    <property type="nucleotide sequence ID" value="NZ_BOLQ01000001.1"/>
</dbReference>
<proteinExistence type="predicted"/>
<dbReference type="SUPFAM" id="SSF102405">
    <property type="entry name" value="MCP/YpsA-like"/>
    <property type="match status" value="1"/>
</dbReference>
<keyword evidence="2" id="KW-1185">Reference proteome</keyword>
<name>A0ABW4CGS6_9LACO</name>
<reference evidence="2" key="1">
    <citation type="journal article" date="2019" name="Int. J. Syst. Evol. Microbiol.">
        <title>The Global Catalogue of Microorganisms (GCM) 10K type strain sequencing project: providing services to taxonomists for standard genome sequencing and annotation.</title>
        <authorList>
            <consortium name="The Broad Institute Genomics Platform"/>
            <consortium name="The Broad Institute Genome Sequencing Center for Infectious Disease"/>
            <person name="Wu L."/>
            <person name="Ma J."/>
        </authorList>
    </citation>
    <scope>NUCLEOTIDE SEQUENCE [LARGE SCALE GENOMIC DNA]</scope>
    <source>
        <strain evidence="2">CCM 8980</strain>
    </source>
</reference>
<dbReference type="Gene3D" id="3.40.50.450">
    <property type="match status" value="1"/>
</dbReference>
<comment type="caution">
    <text evidence="1">The sequence shown here is derived from an EMBL/GenBank/DDBJ whole genome shotgun (WGS) entry which is preliminary data.</text>
</comment>
<accession>A0ABW4CGS6</accession>
<dbReference type="InterPro" id="IPR010697">
    <property type="entry name" value="YspA"/>
</dbReference>
<organism evidence="1 2">
    <name type="scientific">Lacticaseibacillus mingshuiensis</name>
    <dbReference type="NCBI Taxonomy" id="2799574"/>
    <lineage>
        <taxon>Bacteria</taxon>
        <taxon>Bacillati</taxon>
        <taxon>Bacillota</taxon>
        <taxon>Bacilli</taxon>
        <taxon>Lactobacillales</taxon>
        <taxon>Lactobacillaceae</taxon>
        <taxon>Lacticaseibacillus</taxon>
    </lineage>
</organism>
<evidence type="ECO:0000313" key="2">
    <source>
        <dbReference type="Proteomes" id="UP001597196"/>
    </source>
</evidence>
<sequence>MGKRLWVTGYRSWELNVYGPHDPKLAVLKYMLKSHLQTFLDDGGEWVITGGEMGIEQCGASVALALKPAWPSLKVAVMVPFADFGNRWNEDNQAALATLRQQVDFSASTSSGPYKQPAQLSGYTRFMVQHTDQALIVYDPEFEGKSKFAYEAAVAEGKRRDYPIDLVTMPDLEEDARNYGEQQAARQDE</sequence>
<dbReference type="PANTHER" id="PTHR38440">
    <property type="entry name" value="UPF0398 PROTEIN YPSA"/>
    <property type="match status" value="1"/>
</dbReference>
<evidence type="ECO:0000313" key="1">
    <source>
        <dbReference type="EMBL" id="MFD1428731.1"/>
    </source>
</evidence>
<dbReference type="Pfam" id="PF06908">
    <property type="entry name" value="YpsA"/>
    <property type="match status" value="1"/>
</dbReference>
<protein>
    <submittedName>
        <fullName evidence="1">DUF1273 domain-containing protein</fullName>
    </submittedName>
</protein>
<dbReference type="EMBL" id="JBHTOC010000001">
    <property type="protein sequence ID" value="MFD1428731.1"/>
    <property type="molecule type" value="Genomic_DNA"/>
</dbReference>
<dbReference type="NCBIfam" id="NF010181">
    <property type="entry name" value="PRK13660.1"/>
    <property type="match status" value="1"/>
</dbReference>
<dbReference type="Proteomes" id="UP001597196">
    <property type="component" value="Unassembled WGS sequence"/>
</dbReference>